<dbReference type="Gene3D" id="3.90.1580.10">
    <property type="entry name" value="paralog of FGE (formylglycine-generating enzyme)"/>
    <property type="match status" value="1"/>
</dbReference>
<keyword evidence="3" id="KW-1185">Reference proteome</keyword>
<feature type="domain" description="Sulfatase-modifying factor enzyme-like" evidence="1">
    <location>
        <begin position="32"/>
        <end position="256"/>
    </location>
</feature>
<dbReference type="InterPro" id="IPR005532">
    <property type="entry name" value="SUMF_dom"/>
</dbReference>
<evidence type="ECO:0000313" key="2">
    <source>
        <dbReference type="EMBL" id="MBK0404776.1"/>
    </source>
</evidence>
<comment type="caution">
    <text evidence="2">The sequence shown here is derived from an EMBL/GenBank/DDBJ whole genome shotgun (WGS) entry which is preliminary data.</text>
</comment>
<dbReference type="EMBL" id="JAEHFX010000011">
    <property type="protein sequence ID" value="MBK0404776.1"/>
    <property type="molecule type" value="Genomic_DNA"/>
</dbReference>
<organism evidence="2 3">
    <name type="scientific">Adhaeribacter terrigena</name>
    <dbReference type="NCBI Taxonomy" id="2793070"/>
    <lineage>
        <taxon>Bacteria</taxon>
        <taxon>Pseudomonadati</taxon>
        <taxon>Bacteroidota</taxon>
        <taxon>Cytophagia</taxon>
        <taxon>Cytophagales</taxon>
        <taxon>Hymenobacteraceae</taxon>
        <taxon>Adhaeribacter</taxon>
    </lineage>
</organism>
<evidence type="ECO:0000259" key="1">
    <source>
        <dbReference type="Pfam" id="PF03781"/>
    </source>
</evidence>
<gene>
    <name evidence="2" type="ORF">I5M27_17420</name>
</gene>
<dbReference type="RefSeq" id="WP_200507664.1">
    <property type="nucleotide sequence ID" value="NZ_JAEHFX010000011.1"/>
</dbReference>
<name>A0ABS1C5X7_9BACT</name>
<proteinExistence type="predicted"/>
<dbReference type="Proteomes" id="UP000644147">
    <property type="component" value="Unassembled WGS sequence"/>
</dbReference>
<dbReference type="InterPro" id="IPR042095">
    <property type="entry name" value="SUMF_sf"/>
</dbReference>
<reference evidence="2 3" key="1">
    <citation type="submission" date="2020-12" db="EMBL/GenBank/DDBJ databases">
        <title>Bacterial novel species Adhaeribacter sp. BT258 isolated from soil.</title>
        <authorList>
            <person name="Jung H.-Y."/>
        </authorList>
    </citation>
    <scope>NUCLEOTIDE SEQUENCE [LARGE SCALE GENOMIC DNA]</scope>
    <source>
        <strain evidence="2 3">BT258</strain>
    </source>
</reference>
<dbReference type="SUPFAM" id="SSF56436">
    <property type="entry name" value="C-type lectin-like"/>
    <property type="match status" value="1"/>
</dbReference>
<accession>A0ABS1C5X7</accession>
<dbReference type="InterPro" id="IPR016187">
    <property type="entry name" value="CTDL_fold"/>
</dbReference>
<evidence type="ECO:0000313" key="3">
    <source>
        <dbReference type="Proteomes" id="UP000644147"/>
    </source>
</evidence>
<protein>
    <submittedName>
        <fullName evidence="2">SUMF1/EgtB/PvdO family nonheme iron enzyme</fullName>
    </submittedName>
</protein>
<sequence>MRILFVISLLLLSIDILAQNKDTEFLIKNKLTPTGTIHLGEGLFFDEAEVANIHWLEFLYFVKRDSSESYFKTILPDTTVSWPFRKIDILIDDYKIDSTGYTFNTLNYSKHYLRNPIYRFYPVVGISYYQAQQYCLWRSRMVSHSVNQTLKKGEKNFTIQYTYYLPSKEEWLKATDSYIVRRTLDKKTSKVLKKLIKNYDRSTTFYNASIKQNLPIIYNRNILIDATSFIGYIYTNGSNSKGLFNTLGNVSELTSVPRVAFGGSWFNTYEEIISKKFFEYEGPNSLLGFRCACKVEILENSPR</sequence>
<dbReference type="Pfam" id="PF03781">
    <property type="entry name" value="FGE-sulfatase"/>
    <property type="match status" value="1"/>
</dbReference>